<protein>
    <recommendedName>
        <fullName evidence="4">ZP domain-containing protein</fullName>
    </recommendedName>
</protein>
<dbReference type="InterPro" id="IPR001507">
    <property type="entry name" value="ZP_dom"/>
</dbReference>
<keyword evidence="1" id="KW-1015">Disulfide bond</keyword>
<evidence type="ECO:0000313" key="6">
    <source>
        <dbReference type="Proteomes" id="UP000694417"/>
    </source>
</evidence>
<feature type="region of interest" description="Disordered" evidence="2">
    <location>
        <begin position="170"/>
        <end position="194"/>
    </location>
</feature>
<feature type="region of interest" description="Disordered" evidence="2">
    <location>
        <begin position="249"/>
        <end position="294"/>
    </location>
</feature>
<proteinExistence type="predicted"/>
<feature type="domain" description="ZP" evidence="4">
    <location>
        <begin position="372"/>
        <end position="624"/>
    </location>
</feature>
<feature type="region of interest" description="Disordered" evidence="2">
    <location>
        <begin position="38"/>
        <end position="104"/>
    </location>
</feature>
<reference evidence="5" key="2">
    <citation type="submission" date="2025-09" db="UniProtKB">
        <authorList>
            <consortium name="Ensembl"/>
        </authorList>
    </citation>
    <scope>IDENTIFICATION</scope>
</reference>
<dbReference type="Ensembl" id="ENSUPAT00010031030.1">
    <property type="protein sequence ID" value="ENSUPAP00010027264.1"/>
    <property type="gene ID" value="ENSUPAG00010021555.1"/>
</dbReference>
<dbReference type="PANTHER" id="PTHR47130">
    <property type="entry name" value="SI:DKEY-19B23.11-RELATED"/>
    <property type="match status" value="1"/>
</dbReference>
<dbReference type="Gene3D" id="2.60.40.3210">
    <property type="entry name" value="Zona pellucida, ZP-N domain"/>
    <property type="match status" value="1"/>
</dbReference>
<sequence length="671" mass="72417">MVDRFLFACFFFTVLRVASALPETILCPSTTLALSHSGRGHIAAPEPNSSPTTGRTSVSETQEHMTATLPSSPLTSSLAGSMEQTNSTPGTWEERQHTTITTSTNDTILSSSMMASLLKDQTSRTTTLPTTLPITATLAENPKQDQTTPITAPLTTNTLDNGLESLVSPDSEKAVTTPVALKTPGNDTESSRSTTITVSETSALTTSSTTLDKVNDTSELLSVTTSTVIYTTSLNTSTLGTTVLETTMTKTREEQSTAVPPTPATTPSTSKPPDTHHNTTMWTPSQPAQSASSVGPETTAAYSTALVFSSLGTVKSSAVTGPSQTPPRYSQHSGPRAGACALDEYTASTGVCLCNDSYHTHSELSRMPVTLNCSAQKIGVALSSCFLETNHWILKEDAFSGCSSTKKIEQGYRVQVFMMEKKEGSCGLHLFTNNSHALYSLKVQLKQVLSGSKTTESTMLFSFSCAYPLVVNISQTLPEVVDSIPTIHFPSTGETIIFLSIFTDIQLSAPLKNRTAHLGTPLYIVLNATSSDPNRFALVVNEVFVSANISNKKSVKATYHFVNESCPVLSRLLHGLPDNGVSLQVTLAFKLFRFLNSDTLYLHARVTLCDKQMERQCRPVSGNPSGRNSPREIQLQEDLERGGSWIVFGPLRITGIWIDHLRASWLLFQSL</sequence>
<keyword evidence="3" id="KW-0732">Signal</keyword>
<dbReference type="PANTHER" id="PTHR47130:SF3">
    <property type="entry name" value="ZONA PELLUCIDA PROTEIN"/>
    <property type="match status" value="1"/>
</dbReference>
<dbReference type="InterPro" id="IPR055355">
    <property type="entry name" value="ZP-C"/>
</dbReference>
<reference evidence="5" key="1">
    <citation type="submission" date="2025-08" db="UniProtKB">
        <authorList>
            <consortium name="Ensembl"/>
        </authorList>
    </citation>
    <scope>IDENTIFICATION</scope>
</reference>
<evidence type="ECO:0000256" key="1">
    <source>
        <dbReference type="ARBA" id="ARBA00023157"/>
    </source>
</evidence>
<evidence type="ECO:0000256" key="3">
    <source>
        <dbReference type="SAM" id="SignalP"/>
    </source>
</evidence>
<dbReference type="SMART" id="SM00241">
    <property type="entry name" value="ZP"/>
    <property type="match status" value="1"/>
</dbReference>
<dbReference type="AlphaFoldDB" id="A0A8D2IFX0"/>
<feature type="compositionally biased region" description="Polar residues" evidence="2">
    <location>
        <begin position="47"/>
        <end position="60"/>
    </location>
</feature>
<evidence type="ECO:0000313" key="5">
    <source>
        <dbReference type="Ensembl" id="ENSUPAP00010027264.1"/>
    </source>
</evidence>
<feature type="compositionally biased region" description="Low complexity" evidence="2">
    <location>
        <begin position="66"/>
        <end position="79"/>
    </location>
</feature>
<feature type="chain" id="PRO_5034936259" description="ZP domain-containing protein" evidence="3">
    <location>
        <begin position="21"/>
        <end position="671"/>
    </location>
</feature>
<dbReference type="Pfam" id="PF00100">
    <property type="entry name" value="Zona_pellucida"/>
    <property type="match status" value="1"/>
</dbReference>
<name>A0A8D2IFX0_UROPR</name>
<keyword evidence="6" id="KW-1185">Reference proteome</keyword>
<dbReference type="InterPro" id="IPR042235">
    <property type="entry name" value="ZP-C_dom"/>
</dbReference>
<feature type="compositionally biased region" description="Polar residues" evidence="2">
    <location>
        <begin position="185"/>
        <end position="194"/>
    </location>
</feature>
<evidence type="ECO:0000259" key="4">
    <source>
        <dbReference type="PROSITE" id="PS51034"/>
    </source>
</evidence>
<organism evidence="5 6">
    <name type="scientific">Urocitellus parryii</name>
    <name type="common">Arctic ground squirrel</name>
    <name type="synonym">Spermophilus parryii</name>
    <dbReference type="NCBI Taxonomy" id="9999"/>
    <lineage>
        <taxon>Eukaryota</taxon>
        <taxon>Metazoa</taxon>
        <taxon>Chordata</taxon>
        <taxon>Craniata</taxon>
        <taxon>Vertebrata</taxon>
        <taxon>Euteleostomi</taxon>
        <taxon>Mammalia</taxon>
        <taxon>Eutheria</taxon>
        <taxon>Euarchontoglires</taxon>
        <taxon>Glires</taxon>
        <taxon>Rodentia</taxon>
        <taxon>Sciuromorpha</taxon>
        <taxon>Sciuridae</taxon>
        <taxon>Xerinae</taxon>
        <taxon>Marmotini</taxon>
        <taxon>Urocitellus</taxon>
    </lineage>
</organism>
<dbReference type="GeneTree" id="ENSGT00720000109135"/>
<dbReference type="Gene3D" id="2.60.40.4100">
    <property type="entry name" value="Zona pellucida, ZP-C domain"/>
    <property type="match status" value="1"/>
</dbReference>
<feature type="signal peptide" evidence="3">
    <location>
        <begin position="1"/>
        <end position="20"/>
    </location>
</feature>
<feature type="compositionally biased region" description="Polar residues" evidence="2">
    <location>
        <begin position="278"/>
        <end position="294"/>
    </location>
</feature>
<dbReference type="PROSITE" id="PS51034">
    <property type="entry name" value="ZP_2"/>
    <property type="match status" value="1"/>
</dbReference>
<dbReference type="Proteomes" id="UP000694417">
    <property type="component" value="Unplaced"/>
</dbReference>
<evidence type="ECO:0000256" key="2">
    <source>
        <dbReference type="SAM" id="MobiDB-lite"/>
    </source>
</evidence>
<accession>A0A8D2IFX0</accession>